<accession>A0A0L6VTK3</accession>
<protein>
    <submittedName>
        <fullName evidence="2">Uncharacterized protein</fullName>
    </submittedName>
</protein>
<gene>
    <name evidence="2" type="ORF">VP01_1081g1</name>
</gene>
<keyword evidence="1" id="KW-1133">Transmembrane helix</keyword>
<sequence length="413" mass="47204">MTSPSLNFSQSCSMRHHVPASIHCGLGLTSQPVPTVEPTRLCFRISLTKNCAVHVDSRRCSVPHHQPCAWGVIKTWQTQTVTNDTPWHKTPSIWRQGPSLKRLASRCLSLKPSPAGCSERQKHPHMPLGCACLGFSIFGLIPYIRLKSHDWSQSLLNDHSATKIGKSVALVLQCCPEVSLKMRHKQKKICEITYVQHESSSFFNAISLLNFSIFLERKTKSFELLSHNPRIKKFQNKVCFLLTWSYTKLIPVFYLVLIFQLISSEIQLKIFCNLVETWLDVLIDWAWCTKIKKALGCDDAITGCKSSLSPNHTTVVVFHLHYNAKSTWQRHCEQMSAQDILYKRRKCYHGGARIYTHVWTTITWIGKYVSTRNGTQDMSRLGDIVSQPGIEQRMYQDWETLCLNQGWNIGLGI</sequence>
<comment type="caution">
    <text evidence="2">The sequence shown here is derived from an EMBL/GenBank/DDBJ whole genome shotgun (WGS) entry which is preliminary data.</text>
</comment>
<dbReference type="Proteomes" id="UP000037035">
    <property type="component" value="Unassembled WGS sequence"/>
</dbReference>
<reference evidence="2 3" key="1">
    <citation type="submission" date="2015-08" db="EMBL/GenBank/DDBJ databases">
        <title>Next Generation Sequencing and Analysis of the Genome of Puccinia sorghi L Schw, the Causal Agent of Maize Common Rust.</title>
        <authorList>
            <person name="Rochi L."/>
            <person name="Burguener G."/>
            <person name="Darino M."/>
            <person name="Turjanski A."/>
            <person name="Kreff E."/>
            <person name="Dieguez M.J."/>
            <person name="Sacco F."/>
        </authorList>
    </citation>
    <scope>NUCLEOTIDE SEQUENCE [LARGE SCALE GENOMIC DNA]</scope>
    <source>
        <strain evidence="2 3">RO10H11247</strain>
    </source>
</reference>
<evidence type="ECO:0000256" key="1">
    <source>
        <dbReference type="SAM" id="Phobius"/>
    </source>
</evidence>
<name>A0A0L6VTK3_9BASI</name>
<keyword evidence="1" id="KW-0812">Transmembrane</keyword>
<dbReference type="AlphaFoldDB" id="A0A0L6VTK3"/>
<dbReference type="EMBL" id="LAVV01000910">
    <property type="protein sequence ID" value="KNZ63942.1"/>
    <property type="molecule type" value="Genomic_DNA"/>
</dbReference>
<dbReference type="VEuPathDB" id="FungiDB:VP01_1081g1"/>
<keyword evidence="1" id="KW-0472">Membrane</keyword>
<proteinExistence type="predicted"/>
<evidence type="ECO:0000313" key="3">
    <source>
        <dbReference type="Proteomes" id="UP000037035"/>
    </source>
</evidence>
<keyword evidence="3" id="KW-1185">Reference proteome</keyword>
<evidence type="ECO:0000313" key="2">
    <source>
        <dbReference type="EMBL" id="KNZ63942.1"/>
    </source>
</evidence>
<organism evidence="2 3">
    <name type="scientific">Puccinia sorghi</name>
    <dbReference type="NCBI Taxonomy" id="27349"/>
    <lineage>
        <taxon>Eukaryota</taxon>
        <taxon>Fungi</taxon>
        <taxon>Dikarya</taxon>
        <taxon>Basidiomycota</taxon>
        <taxon>Pucciniomycotina</taxon>
        <taxon>Pucciniomycetes</taxon>
        <taxon>Pucciniales</taxon>
        <taxon>Pucciniaceae</taxon>
        <taxon>Puccinia</taxon>
    </lineage>
</organism>
<feature type="transmembrane region" description="Helical" evidence="1">
    <location>
        <begin position="238"/>
        <end position="262"/>
    </location>
</feature>